<dbReference type="EC" id="2.7.7.6" evidence="2 10"/>
<dbReference type="InterPro" id="IPR002092">
    <property type="entry name" value="DNA-dir_Rpol_phage-type"/>
</dbReference>
<keyword evidence="3 10" id="KW-0240">DNA-directed RNA polymerase</keyword>
<keyword evidence="5 10" id="KW-0548">Nucleotidyltransferase</keyword>
<dbReference type="Gene3D" id="1.10.150.20">
    <property type="entry name" value="5' to 3' exonuclease, C-terminal subdomain"/>
    <property type="match status" value="1"/>
</dbReference>
<dbReference type="SUPFAM" id="SSF56672">
    <property type="entry name" value="DNA/RNA polymerases"/>
    <property type="match status" value="1"/>
</dbReference>
<dbReference type="Pfam" id="PF14700">
    <property type="entry name" value="RPOL_N"/>
    <property type="match status" value="1"/>
</dbReference>
<keyword evidence="4 10" id="KW-0808">Transferase</keyword>
<dbReference type="GO" id="GO:0003899">
    <property type="term" value="F:DNA-directed RNA polymerase activity"/>
    <property type="evidence" value="ECO:0007669"/>
    <property type="project" value="UniProtKB-EC"/>
</dbReference>
<dbReference type="Gene3D" id="1.10.1320.10">
    <property type="entry name" value="DNA-directed RNA polymerase, N-terminal domain"/>
    <property type="match status" value="1"/>
</dbReference>
<dbReference type="GO" id="GO:0006390">
    <property type="term" value="P:mitochondrial transcription"/>
    <property type="evidence" value="ECO:0007669"/>
    <property type="project" value="TreeGrafter"/>
</dbReference>
<dbReference type="PROSITE" id="PS51375">
    <property type="entry name" value="PPR"/>
    <property type="match status" value="1"/>
</dbReference>
<evidence type="ECO:0000256" key="7">
    <source>
        <dbReference type="ARBA" id="ARBA00023163"/>
    </source>
</evidence>
<evidence type="ECO:0000313" key="12">
    <source>
        <dbReference type="Proteomes" id="UP000050792"/>
    </source>
</evidence>
<reference evidence="13" key="2">
    <citation type="submission" date="2023-11" db="UniProtKB">
        <authorList>
            <consortium name="WormBaseParasite"/>
        </authorList>
    </citation>
    <scope>IDENTIFICATION</scope>
</reference>
<evidence type="ECO:0000256" key="5">
    <source>
        <dbReference type="ARBA" id="ARBA00022695"/>
    </source>
</evidence>
<comment type="catalytic activity">
    <reaction evidence="8 10">
        <text>RNA(n) + a ribonucleoside 5'-triphosphate = RNA(n+1) + diphosphate</text>
        <dbReference type="Rhea" id="RHEA:21248"/>
        <dbReference type="Rhea" id="RHEA-COMP:14527"/>
        <dbReference type="Rhea" id="RHEA-COMP:17342"/>
        <dbReference type="ChEBI" id="CHEBI:33019"/>
        <dbReference type="ChEBI" id="CHEBI:61557"/>
        <dbReference type="ChEBI" id="CHEBI:140395"/>
        <dbReference type="EC" id="2.7.7.6"/>
    </reaction>
</comment>
<feature type="repeat" description="PPR" evidence="9">
    <location>
        <begin position="189"/>
        <end position="223"/>
    </location>
</feature>
<evidence type="ECO:0000256" key="2">
    <source>
        <dbReference type="ARBA" id="ARBA00012418"/>
    </source>
</evidence>
<dbReference type="PANTHER" id="PTHR10102">
    <property type="entry name" value="DNA-DIRECTED RNA POLYMERASE, MITOCHONDRIAL"/>
    <property type="match status" value="1"/>
</dbReference>
<dbReference type="PROSITE" id="PS00489">
    <property type="entry name" value="RNA_POL_PHAGE_2"/>
    <property type="match status" value="1"/>
</dbReference>
<evidence type="ECO:0000313" key="13">
    <source>
        <dbReference type="WBParaSite" id="SRDH1_27700.1"/>
    </source>
</evidence>
<protein>
    <recommendedName>
        <fullName evidence="2 10">DNA-directed RNA polymerase</fullName>
        <ecNumber evidence="2 10">2.7.7.6</ecNumber>
    </recommendedName>
</protein>
<evidence type="ECO:0000256" key="3">
    <source>
        <dbReference type="ARBA" id="ARBA00022478"/>
    </source>
</evidence>
<dbReference type="PROSITE" id="PS00900">
    <property type="entry name" value="RNA_POL_PHAGE_1"/>
    <property type="match status" value="1"/>
</dbReference>
<dbReference type="SMART" id="SM01311">
    <property type="entry name" value="RPOL_N"/>
    <property type="match status" value="1"/>
</dbReference>
<dbReference type="InterPro" id="IPR043502">
    <property type="entry name" value="DNA/RNA_pol_sf"/>
</dbReference>
<dbReference type="GO" id="GO:0034245">
    <property type="term" value="C:mitochondrial DNA-directed RNA polymerase complex"/>
    <property type="evidence" value="ECO:0007669"/>
    <property type="project" value="TreeGrafter"/>
</dbReference>
<keyword evidence="6" id="KW-0809">Transit peptide</keyword>
<dbReference type="InterPro" id="IPR037159">
    <property type="entry name" value="RNA_POL_N_sf"/>
</dbReference>
<feature type="domain" description="DNA-directed RNA polymerase N-terminal" evidence="11">
    <location>
        <begin position="380"/>
        <end position="718"/>
    </location>
</feature>
<dbReference type="Proteomes" id="UP000050792">
    <property type="component" value="Unassembled WGS sequence"/>
</dbReference>
<evidence type="ECO:0000256" key="1">
    <source>
        <dbReference type="ARBA" id="ARBA00009493"/>
    </source>
</evidence>
<comment type="function">
    <text evidence="10">DNA-dependent RNA polymerase catalyzes the transcription of DNA into RNA using the four ribonucleoside triphosphates as substrates.</text>
</comment>
<comment type="similarity">
    <text evidence="1 10">Belongs to the phage and mitochondrial RNA polymerase family.</text>
</comment>
<sequence length="1269" mass="145748">MSRPHLNTQRMHMEHHQVRMPNKICFKILIKPSGLKNNVHLSQNSHKSETLTVKKESNPQIDEISLNAAILIKQSECALTSKHIPPRFQKITKCCRHFWMANFPEWSRILEIELDKDPHLLDKHILEPGFPHSFSAQLSKIFHFNIKLAGFLDSSIASGEVFNFLRFCDSVFKESQTAKGFRRGHIIQTSMVYEKLANYYAKCGDWSGYIKLLERIKREGLLPSKNTYFYGFECLGKLMNKDGSQFPPSSHSQSISKNKAFNRLTPKSVIPMEKIGHEVKNLIDAAEEEGHNLTQGLLGLSLEEGSLKNILTALLYVRPNINPNLNYFMHYSSSSISTHTKRTKEISHPAQKHLDSVKHERKNPYAGIFTDFGDISKAFKSQMHVEKMTEVTVSPVLSPFGQSEAAPLSPELKKNLHNALIKEREHWHQVLLTAFNEQLKRLKIIHAKGKLTAYPFLKILPASNYADLMITGIDMLIVDSALQYTSSSVACLQLGRRVERACTVYRQEKIGYFKQLEKMYMTYATLFNEREMKFSNFRHMWLYALQSRMDQGPNTQHNWTSWPPTVLFMIGEVLYSLIYEHLRFDLNGPLRVRHEFSKSDEKTSSNIRRKDTPAIFEVLAEFPTEVTNEIKVHPTLINWYRDADYPPLSFHPCALPMLCPPVPWINLDDAGYLISRNYATRLIRCTSVSSTNSTYHDDLDFDFKQIPSILDALNCLASCPWKINNTILDYLIQVARSGGNENLSIPEWRSKPKRVDLRNDMTAKERRLAYRKYHSDRQDYGEFCSLWSTELYRLSIANQYRDKIIWFPHSMDFRGRVYPCPPHFNHTGSDVARSLIVFAKGLPLGPNGLDWLKIHLVNLTGLKKRCTHSERLEYANSIMNDIIDSAEKPFDGRRWWQNQAEPWQILACSMELKDALSHPSGPESYVSHFPVHQDGSCNGLQHYAALGRDLRGAKSVNLTSMDCPQDLYSDVVEIVEEQRRIDADGGNSIAKTLEGFVRRKVIKQSIMTTVYGVTSYGATEQIRKQLRDLPDFPKESLLPASRYLARLTLSSIEKVFTSSVDIQNWLCKIAKYISGDFQHRVSWQTPLGLPVIQPYIQSNKSSTDSDDYTVDFYSQLIDNNQKQIDLIKNDKIGDKLISLPKSSKQTSAFPPNFIHSLDSCHMMLTGLQCLKEGIVFASVHDCFWTHAATVDKLNRICREEFIALHSQPILSDFADYVKQRFGYTDKQINEFKSGKEREQALAFNRLLSNLPKRGSFDLSEVMKAEYFFS</sequence>
<name>A0AA85EXJ9_9TREM</name>
<dbReference type="FunFam" id="1.10.287.280:FF:000001">
    <property type="entry name" value="DNA-directed RNA polymerase"/>
    <property type="match status" value="1"/>
</dbReference>
<evidence type="ECO:0000256" key="10">
    <source>
        <dbReference type="RuleBase" id="RU003805"/>
    </source>
</evidence>
<organism evidence="12 13">
    <name type="scientific">Schistosoma rodhaini</name>
    <dbReference type="NCBI Taxonomy" id="6188"/>
    <lineage>
        <taxon>Eukaryota</taxon>
        <taxon>Metazoa</taxon>
        <taxon>Spiralia</taxon>
        <taxon>Lophotrochozoa</taxon>
        <taxon>Platyhelminthes</taxon>
        <taxon>Trematoda</taxon>
        <taxon>Digenea</taxon>
        <taxon>Strigeidida</taxon>
        <taxon>Schistosomatoidea</taxon>
        <taxon>Schistosomatidae</taxon>
        <taxon>Schistosoma</taxon>
    </lineage>
</organism>
<dbReference type="Gene3D" id="1.10.287.280">
    <property type="match status" value="1"/>
</dbReference>
<evidence type="ECO:0000256" key="8">
    <source>
        <dbReference type="ARBA" id="ARBA00048552"/>
    </source>
</evidence>
<reference evidence="12" key="1">
    <citation type="submission" date="2022-06" db="EMBL/GenBank/DDBJ databases">
        <authorList>
            <person name="Berger JAMES D."/>
            <person name="Berger JAMES D."/>
        </authorList>
    </citation>
    <scope>NUCLEOTIDE SEQUENCE [LARGE SCALE GENOMIC DNA]</scope>
</reference>
<dbReference type="Pfam" id="PF00940">
    <property type="entry name" value="RNA_pol"/>
    <property type="match status" value="1"/>
</dbReference>
<dbReference type="PANTHER" id="PTHR10102:SF0">
    <property type="entry name" value="DNA-DIRECTED RNA POLYMERASE, MITOCHONDRIAL"/>
    <property type="match status" value="1"/>
</dbReference>
<dbReference type="InterPro" id="IPR029262">
    <property type="entry name" value="RPOL_N"/>
</dbReference>
<evidence type="ECO:0000256" key="4">
    <source>
        <dbReference type="ARBA" id="ARBA00022679"/>
    </source>
</evidence>
<keyword evidence="12" id="KW-1185">Reference proteome</keyword>
<evidence type="ECO:0000259" key="11">
    <source>
        <dbReference type="SMART" id="SM01311"/>
    </source>
</evidence>
<evidence type="ECO:0000256" key="9">
    <source>
        <dbReference type="PROSITE-ProRule" id="PRU00708"/>
    </source>
</evidence>
<evidence type="ECO:0000256" key="6">
    <source>
        <dbReference type="ARBA" id="ARBA00022946"/>
    </source>
</evidence>
<keyword evidence="7 10" id="KW-0804">Transcription</keyword>
<proteinExistence type="inferred from homology"/>
<dbReference type="InterPro" id="IPR046950">
    <property type="entry name" value="DNA-dir_Rpol_C_phage-type"/>
</dbReference>
<dbReference type="WBParaSite" id="SRDH1_27700.1">
    <property type="protein sequence ID" value="SRDH1_27700.1"/>
    <property type="gene ID" value="SRDH1_27700"/>
</dbReference>
<accession>A0AA85EXJ9</accession>
<dbReference type="InterPro" id="IPR002885">
    <property type="entry name" value="PPR_rpt"/>
</dbReference>
<dbReference type="GO" id="GO:0001018">
    <property type="term" value="F:mitochondrial promoter sequence-specific DNA binding"/>
    <property type="evidence" value="ECO:0007669"/>
    <property type="project" value="TreeGrafter"/>
</dbReference>
<dbReference type="AlphaFoldDB" id="A0AA85EXJ9"/>